<feature type="region of interest" description="Disordered" evidence="7">
    <location>
        <begin position="126"/>
        <end position="237"/>
    </location>
</feature>
<dbReference type="AlphaFoldDB" id="S3CIV6"/>
<evidence type="ECO:0000256" key="5">
    <source>
        <dbReference type="ARBA" id="ARBA00023242"/>
    </source>
</evidence>
<feature type="compositionally biased region" description="Polar residues" evidence="7">
    <location>
        <begin position="251"/>
        <end position="269"/>
    </location>
</feature>
<dbReference type="OrthoDB" id="436852at2759"/>
<dbReference type="KEGG" id="glz:GLAREA_02345"/>
<feature type="region of interest" description="Disordered" evidence="7">
    <location>
        <begin position="251"/>
        <end position="282"/>
    </location>
</feature>
<proteinExistence type="predicted"/>
<organism evidence="9 10">
    <name type="scientific">Glarea lozoyensis (strain ATCC 20868 / MF5171)</name>
    <dbReference type="NCBI Taxonomy" id="1116229"/>
    <lineage>
        <taxon>Eukaryota</taxon>
        <taxon>Fungi</taxon>
        <taxon>Dikarya</taxon>
        <taxon>Ascomycota</taxon>
        <taxon>Pezizomycotina</taxon>
        <taxon>Leotiomycetes</taxon>
        <taxon>Helotiales</taxon>
        <taxon>Helotiaceae</taxon>
        <taxon>Glarea</taxon>
    </lineage>
</organism>
<feature type="region of interest" description="Disordered" evidence="7">
    <location>
        <begin position="1"/>
        <end position="79"/>
    </location>
</feature>
<gene>
    <name evidence="9" type="ORF">GLAREA_02345</name>
</gene>
<evidence type="ECO:0000313" key="9">
    <source>
        <dbReference type="EMBL" id="EPE26432.1"/>
    </source>
</evidence>
<evidence type="ECO:0000313" key="10">
    <source>
        <dbReference type="Proteomes" id="UP000016922"/>
    </source>
</evidence>
<dbReference type="PANTHER" id="PTHR46174:SF1">
    <property type="entry name" value="CXXC-TYPE ZINC FINGER PROTEIN 1"/>
    <property type="match status" value="1"/>
</dbReference>
<keyword evidence="10" id="KW-1185">Reference proteome</keyword>
<dbReference type="PROSITE" id="PS01359">
    <property type="entry name" value="ZF_PHD_1"/>
    <property type="match status" value="1"/>
</dbReference>
<evidence type="ECO:0000256" key="1">
    <source>
        <dbReference type="ARBA" id="ARBA00004123"/>
    </source>
</evidence>
<keyword evidence="5" id="KW-0539">Nucleus</keyword>
<dbReference type="OMA" id="TIYKKTC"/>
<keyword evidence="3 6" id="KW-0863">Zinc-finger</keyword>
<keyword evidence="4" id="KW-0862">Zinc</keyword>
<dbReference type="HOGENOM" id="CLU_031143_0_0_1"/>
<dbReference type="InterPro" id="IPR013083">
    <property type="entry name" value="Znf_RING/FYVE/PHD"/>
</dbReference>
<dbReference type="InterPro" id="IPR019786">
    <property type="entry name" value="Zinc_finger_PHD-type_CS"/>
</dbReference>
<dbReference type="InterPro" id="IPR037869">
    <property type="entry name" value="Spp1/CFP1"/>
</dbReference>
<dbReference type="Pfam" id="PF00628">
    <property type="entry name" value="PHD"/>
    <property type="match status" value="1"/>
</dbReference>
<feature type="domain" description="PHD-type" evidence="8">
    <location>
        <begin position="283"/>
        <end position="335"/>
    </location>
</feature>
<evidence type="ECO:0000256" key="7">
    <source>
        <dbReference type="SAM" id="MobiDB-lite"/>
    </source>
</evidence>
<evidence type="ECO:0000256" key="2">
    <source>
        <dbReference type="ARBA" id="ARBA00022723"/>
    </source>
</evidence>
<evidence type="ECO:0000256" key="6">
    <source>
        <dbReference type="PROSITE-ProRule" id="PRU00146"/>
    </source>
</evidence>
<dbReference type="GO" id="GO:0045893">
    <property type="term" value="P:positive regulation of DNA-templated transcription"/>
    <property type="evidence" value="ECO:0007669"/>
    <property type="project" value="TreeGrafter"/>
</dbReference>
<feature type="compositionally biased region" description="Low complexity" evidence="7">
    <location>
        <begin position="43"/>
        <end position="59"/>
    </location>
</feature>
<dbReference type="GO" id="GO:0008270">
    <property type="term" value="F:zinc ion binding"/>
    <property type="evidence" value="ECO:0007669"/>
    <property type="project" value="UniProtKB-KW"/>
</dbReference>
<dbReference type="PANTHER" id="PTHR46174">
    <property type="entry name" value="CXXC-TYPE ZINC FINGER PROTEIN 1"/>
    <property type="match status" value="1"/>
</dbReference>
<keyword evidence="2" id="KW-0479">Metal-binding</keyword>
<dbReference type="SMART" id="SM00249">
    <property type="entry name" value="PHD"/>
    <property type="match status" value="1"/>
</dbReference>
<dbReference type="STRING" id="1116229.S3CIV6"/>
<dbReference type="InterPro" id="IPR019787">
    <property type="entry name" value="Znf_PHD-finger"/>
</dbReference>
<dbReference type="PROSITE" id="PS50016">
    <property type="entry name" value="ZF_PHD_2"/>
    <property type="match status" value="1"/>
</dbReference>
<comment type="subcellular location">
    <subcellularLocation>
        <location evidence="1">Nucleus</location>
    </subcellularLocation>
</comment>
<feature type="compositionally biased region" description="Polar residues" evidence="7">
    <location>
        <begin position="30"/>
        <end position="41"/>
    </location>
</feature>
<dbReference type="InterPro" id="IPR011011">
    <property type="entry name" value="Znf_FYVE_PHD"/>
</dbReference>
<dbReference type="GeneID" id="19461402"/>
<dbReference type="Gene3D" id="3.30.40.10">
    <property type="entry name" value="Zinc/RING finger domain, C3HC4 (zinc finger)"/>
    <property type="match status" value="1"/>
</dbReference>
<dbReference type="eggNOG" id="KOG1632">
    <property type="taxonomic scope" value="Eukaryota"/>
</dbReference>
<sequence>MDPMELSAALEDTSPFGGNNEDRSQLESDPYSTNFGTSFDTLPTMPSSDPPSSVSNNKPGFKYKYPEAAPTPPGEDDTEWNKVYTAADSRFYNRNGKSADKSRKFRQSGETYDLALVMMAEKKEKLRAGGTNKTAKAKAAPKKLPAAIKTEASNSSRDGTPWVDRVPMSISEQIKSEGRARKATSAAPSSKQGTPVPVPMNGVKMGSPPPKIDKPPPKKKGTAAPVKKQTKPKGPGEPIALQHLLLIANVGQTDRPNPRPSNTNHSSAATRPPASDSESNDGGEYCICRGPDDHRMMVNCEGGCNEWYHCECINMDVDDARELLDKYICDRCRDEETSTIWRRMCRYNNVGVHLGWKPDDCCRKAARVTDEPPSKYCSDEHRLAFLEFVRDVKVRQSDLPSMGGQLNVHEVCSILEQVKDNAELQALGSKPRLPVPEGHDPERPLGLDYLTPEEEEALQNIEAKKIVIQKRIESYSLQFQLVKMVTDRRPTAINHPEVKEKNPCGYDNRLALNEHEFAYWMATQEGRSAFETGKLGPRTEETLSLSTRQYSPEHQQPPPPVSETFNSVCLISTKKCSRHRNWHKVHPDDCRHMTIVLKKELEKLRVQASEIIEDAEMREASKEYYAHNTVEQLF</sequence>
<evidence type="ECO:0000259" key="8">
    <source>
        <dbReference type="PROSITE" id="PS50016"/>
    </source>
</evidence>
<accession>S3CIV6</accession>
<dbReference type="RefSeq" id="XP_008085622.1">
    <property type="nucleotide sequence ID" value="XM_008087431.1"/>
</dbReference>
<dbReference type="Proteomes" id="UP000016922">
    <property type="component" value="Unassembled WGS sequence"/>
</dbReference>
<dbReference type="InterPro" id="IPR001965">
    <property type="entry name" value="Znf_PHD"/>
</dbReference>
<evidence type="ECO:0000256" key="3">
    <source>
        <dbReference type="ARBA" id="ARBA00022771"/>
    </source>
</evidence>
<dbReference type="GO" id="GO:0048188">
    <property type="term" value="C:Set1C/COMPASS complex"/>
    <property type="evidence" value="ECO:0007669"/>
    <property type="project" value="InterPro"/>
</dbReference>
<name>S3CIV6_GLAL2</name>
<dbReference type="SUPFAM" id="SSF57903">
    <property type="entry name" value="FYVE/PHD zinc finger"/>
    <property type="match status" value="1"/>
</dbReference>
<reference evidence="9 10" key="1">
    <citation type="journal article" date="2013" name="BMC Genomics">
        <title>Genomics-driven discovery of the pneumocandin biosynthetic gene cluster in the fungus Glarea lozoyensis.</title>
        <authorList>
            <person name="Chen L."/>
            <person name="Yue Q."/>
            <person name="Zhang X."/>
            <person name="Xiang M."/>
            <person name="Wang C."/>
            <person name="Li S."/>
            <person name="Che Y."/>
            <person name="Ortiz-Lopez F.J."/>
            <person name="Bills G.F."/>
            <person name="Liu X."/>
            <person name="An Z."/>
        </authorList>
    </citation>
    <scope>NUCLEOTIDE SEQUENCE [LARGE SCALE GENOMIC DNA]</scope>
    <source>
        <strain evidence="10">ATCC 20868 / MF5171</strain>
    </source>
</reference>
<dbReference type="EMBL" id="KE145370">
    <property type="protein sequence ID" value="EPE26432.1"/>
    <property type="molecule type" value="Genomic_DNA"/>
</dbReference>
<protein>
    <submittedName>
        <fullName evidence="9">FYVE/PHD zinc finger</fullName>
    </submittedName>
</protein>
<evidence type="ECO:0000256" key="4">
    <source>
        <dbReference type="ARBA" id="ARBA00022833"/>
    </source>
</evidence>